<dbReference type="AlphaFoldDB" id="A0A839Q196"/>
<evidence type="ECO:0000313" key="9">
    <source>
        <dbReference type="Proteomes" id="UP000590811"/>
    </source>
</evidence>
<evidence type="ECO:0000256" key="5">
    <source>
        <dbReference type="ARBA" id="ARBA00023136"/>
    </source>
</evidence>
<dbReference type="InterPro" id="IPR050367">
    <property type="entry name" value="APC_superfamily"/>
</dbReference>
<feature type="region of interest" description="Disordered" evidence="6">
    <location>
        <begin position="405"/>
        <end position="426"/>
    </location>
</feature>
<feature type="transmembrane region" description="Helical" evidence="7">
    <location>
        <begin position="215"/>
        <end position="234"/>
    </location>
</feature>
<keyword evidence="4 7" id="KW-1133">Transmembrane helix</keyword>
<feature type="compositionally biased region" description="Basic and acidic residues" evidence="6">
    <location>
        <begin position="10"/>
        <end position="22"/>
    </location>
</feature>
<evidence type="ECO:0000256" key="7">
    <source>
        <dbReference type="SAM" id="Phobius"/>
    </source>
</evidence>
<evidence type="ECO:0000256" key="6">
    <source>
        <dbReference type="SAM" id="MobiDB-lite"/>
    </source>
</evidence>
<dbReference type="InterPro" id="IPR002293">
    <property type="entry name" value="AA/rel_permease1"/>
</dbReference>
<feature type="transmembrane region" description="Helical" evidence="7">
    <location>
        <begin position="109"/>
        <end position="135"/>
    </location>
</feature>
<evidence type="ECO:0000313" key="8">
    <source>
        <dbReference type="EMBL" id="MBB2988065.1"/>
    </source>
</evidence>
<proteinExistence type="predicted"/>
<dbReference type="Gene3D" id="1.20.1740.10">
    <property type="entry name" value="Amino acid/polyamine transporter I"/>
    <property type="match status" value="1"/>
</dbReference>
<dbReference type="Pfam" id="PF13520">
    <property type="entry name" value="AA_permease_2"/>
    <property type="match status" value="1"/>
</dbReference>
<feature type="transmembrane region" description="Helical" evidence="7">
    <location>
        <begin position="255"/>
        <end position="277"/>
    </location>
</feature>
<feature type="transmembrane region" description="Helical" evidence="7">
    <location>
        <begin position="67"/>
        <end position="88"/>
    </location>
</feature>
<dbReference type="EMBL" id="JACHVT010000007">
    <property type="protein sequence ID" value="MBB2988065.1"/>
    <property type="molecule type" value="Genomic_DNA"/>
</dbReference>
<dbReference type="PANTHER" id="PTHR42770">
    <property type="entry name" value="AMINO ACID TRANSPORTER-RELATED"/>
    <property type="match status" value="1"/>
</dbReference>
<gene>
    <name evidence="8" type="ORF">FHW14_003254</name>
</gene>
<comment type="subcellular location">
    <subcellularLocation>
        <location evidence="1">Cell membrane</location>
        <topology evidence="1">Multi-pass membrane protein</topology>
    </subcellularLocation>
</comment>
<accession>A0A839Q196</accession>
<dbReference type="GO" id="GO:0005886">
    <property type="term" value="C:plasma membrane"/>
    <property type="evidence" value="ECO:0007669"/>
    <property type="project" value="UniProtKB-SubCell"/>
</dbReference>
<evidence type="ECO:0000256" key="1">
    <source>
        <dbReference type="ARBA" id="ARBA00004651"/>
    </source>
</evidence>
<comment type="caution">
    <text evidence="8">The sequence shown here is derived from an EMBL/GenBank/DDBJ whole genome shotgun (WGS) entry which is preliminary data.</text>
</comment>
<keyword evidence="2" id="KW-1003">Cell membrane</keyword>
<evidence type="ECO:0000256" key="3">
    <source>
        <dbReference type="ARBA" id="ARBA00022692"/>
    </source>
</evidence>
<feature type="transmembrane region" description="Helical" evidence="7">
    <location>
        <begin position="303"/>
        <end position="329"/>
    </location>
</feature>
<evidence type="ECO:0000256" key="2">
    <source>
        <dbReference type="ARBA" id="ARBA00022475"/>
    </source>
</evidence>
<feature type="transmembrane region" description="Helical" evidence="7">
    <location>
        <begin position="373"/>
        <end position="396"/>
    </location>
</feature>
<protein>
    <submittedName>
        <fullName evidence="8">Amino acid transporter</fullName>
    </submittedName>
</protein>
<feature type="transmembrane region" description="Helical" evidence="7">
    <location>
        <begin position="455"/>
        <end position="472"/>
    </location>
</feature>
<feature type="transmembrane region" description="Helical" evidence="7">
    <location>
        <begin position="147"/>
        <end position="165"/>
    </location>
</feature>
<dbReference type="PANTHER" id="PTHR42770:SF7">
    <property type="entry name" value="MEMBRANE PROTEIN"/>
    <property type="match status" value="1"/>
</dbReference>
<name>A0A839Q196_9MICO</name>
<reference evidence="8 9" key="1">
    <citation type="submission" date="2020-08" db="EMBL/GenBank/DDBJ databases">
        <title>Genomic Encyclopedia of Type Strains, Phase IV (KMG-V): Genome sequencing to study the core and pangenomes of soil and plant-associated prokaryotes.</title>
        <authorList>
            <person name="Whitman W."/>
        </authorList>
    </citation>
    <scope>NUCLEOTIDE SEQUENCE [LARGE SCALE GENOMIC DNA]</scope>
    <source>
        <strain evidence="8 9">B3ACCR2</strain>
    </source>
</reference>
<sequence length="486" mass="49839">MAAPDTPDTENVRDTAVGDHSETGGPRSLRRRVTTPLLLFFVLGDVLGAGIYALVGTLEAEVGGAVWLPLVIALLLALLTAGSYAELVTKYPRSGASAVFVQRAFGRPVLSFLVGFAMLGAGLTSAAALATAFAGEYLQELVATPEVPTAIVFLVLVALVNARGISESLRANIVMTLVELTGLVLVVVAAVVLLGSGGGDVSRVTDLSTAGEGTALWSALGGAVVLAFYSYVGFETSANIAEETVDPRRSYPKALLGGVAIAGLAYLVVGLAVSASLPADRAASGDGPFLEIMAVSPLSVPGGLFSVIALVAIANGALLTMIMASRLAYGMATEGLLPSPLAAVLPRRRTPGAAIAETTLVAVVLLLTGGLEALASTTVLLLLVVFFFVNVCVLVLRREGKSPLAAQEEVDDTHDTDTDAGAGRGARDHFRVPTVLPVLGAASCVVLATQQEAESYLRAALVLLVGLALYGVQALTRRRDRTPGAA</sequence>
<evidence type="ECO:0000256" key="4">
    <source>
        <dbReference type="ARBA" id="ARBA00022989"/>
    </source>
</evidence>
<feature type="transmembrane region" description="Helical" evidence="7">
    <location>
        <begin position="350"/>
        <end position="367"/>
    </location>
</feature>
<keyword evidence="3 7" id="KW-0812">Transmembrane</keyword>
<keyword evidence="5 7" id="KW-0472">Membrane</keyword>
<organism evidence="8 9">
    <name type="scientific">Terracoccus luteus</name>
    <dbReference type="NCBI Taxonomy" id="53356"/>
    <lineage>
        <taxon>Bacteria</taxon>
        <taxon>Bacillati</taxon>
        <taxon>Actinomycetota</taxon>
        <taxon>Actinomycetes</taxon>
        <taxon>Micrococcales</taxon>
        <taxon>Intrasporangiaceae</taxon>
        <taxon>Terracoccus</taxon>
    </lineage>
</organism>
<feature type="transmembrane region" description="Helical" evidence="7">
    <location>
        <begin position="177"/>
        <end position="195"/>
    </location>
</feature>
<feature type="region of interest" description="Disordered" evidence="6">
    <location>
        <begin position="1"/>
        <end position="28"/>
    </location>
</feature>
<dbReference type="Proteomes" id="UP000590811">
    <property type="component" value="Unassembled WGS sequence"/>
</dbReference>
<dbReference type="GO" id="GO:0022857">
    <property type="term" value="F:transmembrane transporter activity"/>
    <property type="evidence" value="ECO:0007669"/>
    <property type="project" value="InterPro"/>
</dbReference>
<dbReference type="RefSeq" id="WP_184511066.1">
    <property type="nucleotide sequence ID" value="NZ_JACHVT010000007.1"/>
</dbReference>
<feature type="transmembrane region" description="Helical" evidence="7">
    <location>
        <begin position="430"/>
        <end position="449"/>
    </location>
</feature>
<feature type="transmembrane region" description="Helical" evidence="7">
    <location>
        <begin position="37"/>
        <end position="55"/>
    </location>
</feature>